<sequence precursor="true">MLKSMYSATCLMCVVLGLFFVTGCGGGEVAPNATTNEIQSYLEENPDVAMRADDEPPEEQEQFEMSDAME</sequence>
<feature type="signal peptide" evidence="2">
    <location>
        <begin position="1"/>
        <end position="26"/>
    </location>
</feature>
<organism evidence="3 4">
    <name type="scientific">Novipirellula herctigrandis</name>
    <dbReference type="NCBI Taxonomy" id="2527986"/>
    <lineage>
        <taxon>Bacteria</taxon>
        <taxon>Pseudomonadati</taxon>
        <taxon>Planctomycetota</taxon>
        <taxon>Planctomycetia</taxon>
        <taxon>Pirellulales</taxon>
        <taxon>Pirellulaceae</taxon>
        <taxon>Novipirellula</taxon>
    </lineage>
</organism>
<dbReference type="EMBL" id="SJPJ01000001">
    <property type="protein sequence ID" value="TWT82843.1"/>
    <property type="molecule type" value="Genomic_DNA"/>
</dbReference>
<evidence type="ECO:0000256" key="1">
    <source>
        <dbReference type="SAM" id="MobiDB-lite"/>
    </source>
</evidence>
<comment type="caution">
    <text evidence="3">The sequence shown here is derived from an EMBL/GenBank/DDBJ whole genome shotgun (WGS) entry which is preliminary data.</text>
</comment>
<dbReference type="AlphaFoldDB" id="A0A5C5Z8J4"/>
<gene>
    <name evidence="3" type="ORF">CA13_43060</name>
</gene>
<keyword evidence="4" id="KW-1185">Reference proteome</keyword>
<evidence type="ECO:0000256" key="2">
    <source>
        <dbReference type="SAM" id="SignalP"/>
    </source>
</evidence>
<accession>A0A5C5Z8J4</accession>
<evidence type="ECO:0008006" key="5">
    <source>
        <dbReference type="Google" id="ProtNLM"/>
    </source>
</evidence>
<feature type="chain" id="PRO_5022885498" description="Secreted protein" evidence="2">
    <location>
        <begin position="27"/>
        <end position="70"/>
    </location>
</feature>
<reference evidence="3 4" key="1">
    <citation type="submission" date="2019-02" db="EMBL/GenBank/DDBJ databases">
        <title>Deep-cultivation of Planctomycetes and their phenomic and genomic characterization uncovers novel biology.</title>
        <authorList>
            <person name="Wiegand S."/>
            <person name="Jogler M."/>
            <person name="Boedeker C."/>
            <person name="Pinto D."/>
            <person name="Vollmers J."/>
            <person name="Rivas-Marin E."/>
            <person name="Kohn T."/>
            <person name="Peeters S.H."/>
            <person name="Heuer A."/>
            <person name="Rast P."/>
            <person name="Oberbeckmann S."/>
            <person name="Bunk B."/>
            <person name="Jeske O."/>
            <person name="Meyerdierks A."/>
            <person name="Storesund J.E."/>
            <person name="Kallscheuer N."/>
            <person name="Luecker S."/>
            <person name="Lage O.M."/>
            <person name="Pohl T."/>
            <person name="Merkel B.J."/>
            <person name="Hornburger P."/>
            <person name="Mueller R.-W."/>
            <person name="Bruemmer F."/>
            <person name="Labrenz M."/>
            <person name="Spormann A.M."/>
            <person name="Op Den Camp H."/>
            <person name="Overmann J."/>
            <person name="Amann R."/>
            <person name="Jetten M.S.M."/>
            <person name="Mascher T."/>
            <person name="Medema M.H."/>
            <person name="Devos D.P."/>
            <person name="Kaster A.-K."/>
            <person name="Ovreas L."/>
            <person name="Rohde M."/>
            <person name="Galperin M.Y."/>
            <person name="Jogler C."/>
        </authorList>
    </citation>
    <scope>NUCLEOTIDE SEQUENCE [LARGE SCALE GENOMIC DNA]</scope>
    <source>
        <strain evidence="3 4">CA13</strain>
    </source>
</reference>
<dbReference type="PROSITE" id="PS51257">
    <property type="entry name" value="PROKAR_LIPOPROTEIN"/>
    <property type="match status" value="1"/>
</dbReference>
<feature type="compositionally biased region" description="Acidic residues" evidence="1">
    <location>
        <begin position="55"/>
        <end position="70"/>
    </location>
</feature>
<proteinExistence type="predicted"/>
<dbReference type="Proteomes" id="UP000315010">
    <property type="component" value="Unassembled WGS sequence"/>
</dbReference>
<feature type="region of interest" description="Disordered" evidence="1">
    <location>
        <begin position="49"/>
        <end position="70"/>
    </location>
</feature>
<keyword evidence="2" id="KW-0732">Signal</keyword>
<name>A0A5C5Z8J4_9BACT</name>
<evidence type="ECO:0000313" key="4">
    <source>
        <dbReference type="Proteomes" id="UP000315010"/>
    </source>
</evidence>
<evidence type="ECO:0000313" key="3">
    <source>
        <dbReference type="EMBL" id="TWT82843.1"/>
    </source>
</evidence>
<protein>
    <recommendedName>
        <fullName evidence="5">Secreted protein</fullName>
    </recommendedName>
</protein>